<dbReference type="SUPFAM" id="SSF53383">
    <property type="entry name" value="PLP-dependent transferases"/>
    <property type="match status" value="1"/>
</dbReference>
<dbReference type="EMBL" id="AAJBBL010000004">
    <property type="protein sequence ID" value="ECK2453398.1"/>
    <property type="molecule type" value="Genomic_DNA"/>
</dbReference>
<evidence type="ECO:0000259" key="7">
    <source>
        <dbReference type="PROSITE" id="PS00703"/>
    </source>
</evidence>
<dbReference type="FunFam" id="3.40.50.2300:FF:000187">
    <property type="entry name" value="Biodegradative arginine decarboxylase"/>
    <property type="match status" value="1"/>
</dbReference>
<dbReference type="PANTHER" id="PTHR45229:SF3">
    <property type="entry name" value="BIODEGRADATIVE ARGININE DECARBOXYLASE"/>
    <property type="match status" value="1"/>
</dbReference>
<dbReference type="Gene3D" id="3.40.640.10">
    <property type="entry name" value="Type I PLP-dependent aspartate aminotransferase-like (Major domain)"/>
    <property type="match status" value="1"/>
</dbReference>
<dbReference type="InterPro" id="IPR011193">
    <property type="entry name" value="Orn/lys/arg_de-COase"/>
</dbReference>
<evidence type="ECO:0000256" key="2">
    <source>
        <dbReference type="ARBA" id="ARBA00010671"/>
    </source>
</evidence>
<dbReference type="InterPro" id="IPR015424">
    <property type="entry name" value="PyrdxlP-dep_Trfase"/>
</dbReference>
<dbReference type="Gene3D" id="3.40.50.2300">
    <property type="match status" value="1"/>
</dbReference>
<dbReference type="InterPro" id="IPR005308">
    <property type="entry name" value="OKR_de-COase_N"/>
</dbReference>
<dbReference type="Pfam" id="PF03709">
    <property type="entry name" value="OKR_DC_1_N"/>
    <property type="match status" value="1"/>
</dbReference>
<reference evidence="8" key="1">
    <citation type="submission" date="2019-07" db="EMBL/GenBank/DDBJ databases">
        <authorList>
            <consortium name="NARMS: The National Antimicrobial Resistance Monitoring System"/>
        </authorList>
    </citation>
    <scope>NUCLEOTIDE SEQUENCE</scope>
    <source>
        <strain evidence="8">FSIS11923311</strain>
    </source>
</reference>
<comment type="caution">
    <text evidence="8">The sequence shown here is derived from an EMBL/GenBank/DDBJ whole genome shotgun (WGS) entry which is preliminary data.</text>
</comment>
<feature type="domain" description="Orn/Lys/Arg decarboxylases family 1 pyridoxal-P attachment site" evidence="7">
    <location>
        <begin position="381"/>
        <end position="395"/>
    </location>
</feature>
<dbReference type="InterPro" id="IPR015421">
    <property type="entry name" value="PyrdxlP-dep_Trfase_major"/>
</dbReference>
<dbReference type="GO" id="GO:0022857">
    <property type="term" value="F:transmembrane transporter activity"/>
    <property type="evidence" value="ECO:0007669"/>
    <property type="project" value="InterPro"/>
</dbReference>
<evidence type="ECO:0000256" key="6">
    <source>
        <dbReference type="SAM" id="Phobius"/>
    </source>
</evidence>
<sequence>MKVLIVESEFLHQDTWVGNAVERLADALSQQNVTVIKSTSFDDGYAILSANEAIDCLMFSYQMEQPDEHLSVRQLIGKLHERQQNVPVFLLGDREKATASLDRDLLELVDEFAWILEDTADFIAGRAVAAMTRYRQQLLPPLFNALMKYSDIHEYSWAAPGHQGGVGFTKTPAGRFYHDYYGENLFRSDMGIERTTLGSLLDHTGAFGESEKNAARVFGADRSWSVVVGTSGSNRTIMQACMTDNDVVVLDRNCHKSIEQGLILTGAKPVYMVPSRNRYGIIGPIYPQEMQPETLQKKISASPLTKTKVGQKPSYSVVTNCTYDGVCYNAKEAQDLLAKTSDRIHFDEAWYGYARFNPIYCDHYAMRGEPGDHNGPTVFATHSTHKLLNALSQASYIHVREGRGAVNFSRFNQAYMMHATTSPLYAICASNDVAVSMMDGNSGLSLTQEVIDEAVDFRQAIMGMIPNAALRVSASPFGDAARMALGDTAGAIVSFCAAAGCLGSLGGWTLLAGQTAKAAADDGLFPPIFARVNKAGTPVAGLLIVGVLMTIFQFSSMSPNAAKEFGLVSSVSVIFTLVPYLYTCAALLLLGHGHFGKARPLYLLITFVAFVYCIWAVIGSGAKEVMWSFVTLMVITALYALNYNRIHKNPYPLDAPVKQD</sequence>
<dbReference type="CDD" id="cd00615">
    <property type="entry name" value="Orn_deC_like"/>
    <property type="match status" value="1"/>
</dbReference>
<dbReference type="PROSITE" id="PS00703">
    <property type="entry name" value="OKR_DC_1"/>
    <property type="match status" value="1"/>
</dbReference>
<feature type="transmembrane region" description="Helical" evidence="6">
    <location>
        <begin position="489"/>
        <end position="511"/>
    </location>
</feature>
<evidence type="ECO:0000256" key="5">
    <source>
        <dbReference type="ARBA" id="ARBA00023239"/>
    </source>
</evidence>
<dbReference type="InterPro" id="IPR000310">
    <property type="entry name" value="Orn/Lys/Arg_deCO2ase_major_dom"/>
</dbReference>
<gene>
    <name evidence="8" type="ORF">FQX68_05095</name>
</gene>
<dbReference type="GO" id="GO:0006527">
    <property type="term" value="P:L-arginine catabolic process"/>
    <property type="evidence" value="ECO:0007669"/>
    <property type="project" value="TreeGrafter"/>
</dbReference>
<dbReference type="FunFam" id="3.40.640.10:FF:000008">
    <property type="entry name" value="Lysine decarboxylase, inducible"/>
    <property type="match status" value="1"/>
</dbReference>
<comment type="cofactor">
    <cofactor evidence="1">
        <name>pyridoxal 5'-phosphate</name>
        <dbReference type="ChEBI" id="CHEBI:597326"/>
    </cofactor>
</comment>
<feature type="transmembrane region" description="Helical" evidence="6">
    <location>
        <begin position="601"/>
        <end position="619"/>
    </location>
</feature>
<dbReference type="Pfam" id="PF01276">
    <property type="entry name" value="OKR_DC_1"/>
    <property type="match status" value="1"/>
</dbReference>
<keyword evidence="6" id="KW-0472">Membrane</keyword>
<name>A0A5Y4WA11_SALER</name>
<evidence type="ECO:0000256" key="3">
    <source>
        <dbReference type="ARBA" id="ARBA00022793"/>
    </source>
</evidence>
<dbReference type="Gene3D" id="1.20.1740.10">
    <property type="entry name" value="Amino acid/polyamine transporter I"/>
    <property type="match status" value="1"/>
</dbReference>
<comment type="similarity">
    <text evidence="2">Belongs to the Orn/Lys/Arg decarboxylase class-I family.</text>
</comment>
<dbReference type="AlphaFoldDB" id="A0A5Y4WA11"/>
<feature type="transmembrane region" description="Helical" evidence="6">
    <location>
        <begin position="532"/>
        <end position="555"/>
    </location>
</feature>
<feature type="transmembrane region" description="Helical" evidence="6">
    <location>
        <begin position="567"/>
        <end position="589"/>
    </location>
</feature>
<keyword evidence="6" id="KW-0812">Transmembrane</keyword>
<keyword evidence="6" id="KW-1133">Transmembrane helix</keyword>
<keyword evidence="5" id="KW-0456">Lyase</keyword>
<evidence type="ECO:0000313" key="8">
    <source>
        <dbReference type="EMBL" id="ECK2453398.1"/>
    </source>
</evidence>
<evidence type="ECO:0000256" key="4">
    <source>
        <dbReference type="ARBA" id="ARBA00022898"/>
    </source>
</evidence>
<dbReference type="GO" id="GO:0016020">
    <property type="term" value="C:membrane"/>
    <property type="evidence" value="ECO:0007669"/>
    <property type="project" value="UniProtKB-SubCell"/>
</dbReference>
<evidence type="ECO:0000256" key="1">
    <source>
        <dbReference type="ARBA" id="ARBA00001933"/>
    </source>
</evidence>
<dbReference type="GO" id="GO:0008792">
    <property type="term" value="F:arginine decarboxylase activity"/>
    <property type="evidence" value="ECO:0007669"/>
    <property type="project" value="TreeGrafter"/>
</dbReference>
<dbReference type="GO" id="GO:0030170">
    <property type="term" value="F:pyridoxal phosphate binding"/>
    <property type="evidence" value="ECO:0007669"/>
    <property type="project" value="TreeGrafter"/>
</dbReference>
<proteinExistence type="inferred from homology"/>
<dbReference type="PANTHER" id="PTHR45229">
    <property type="entry name" value="CONSTITUTIVE ORNITHINE DECARBOXYLASE"/>
    <property type="match status" value="1"/>
</dbReference>
<keyword evidence="4" id="KW-0663">Pyridoxal phosphate</keyword>
<dbReference type="GO" id="GO:0005829">
    <property type="term" value="C:cytosol"/>
    <property type="evidence" value="ECO:0007669"/>
    <property type="project" value="TreeGrafter"/>
</dbReference>
<protein>
    <submittedName>
        <fullName evidence="8">Amino acid permease</fullName>
    </submittedName>
</protein>
<keyword evidence="3" id="KW-0210">Decarboxylase</keyword>
<accession>A0A5Y4WA11</accession>
<feature type="transmembrane region" description="Helical" evidence="6">
    <location>
        <begin position="625"/>
        <end position="643"/>
    </location>
</feature>
<organism evidence="8">
    <name type="scientific">Salmonella enterica</name>
    <name type="common">Salmonella choleraesuis</name>
    <dbReference type="NCBI Taxonomy" id="28901"/>
    <lineage>
        <taxon>Bacteria</taxon>
        <taxon>Pseudomonadati</taxon>
        <taxon>Pseudomonadota</taxon>
        <taxon>Gammaproteobacteria</taxon>
        <taxon>Enterobacterales</taxon>
        <taxon>Enterobacteriaceae</taxon>
        <taxon>Salmonella</taxon>
    </lineage>
</organism>